<name>A0A7C4B9K7_THEPE</name>
<dbReference type="InterPro" id="IPR011051">
    <property type="entry name" value="RmlC_Cupin_sf"/>
</dbReference>
<dbReference type="SUPFAM" id="SSF51182">
    <property type="entry name" value="RmlC-like cupins"/>
    <property type="match status" value="1"/>
</dbReference>
<dbReference type="AlphaFoldDB" id="A0A7C4B9K7"/>
<comment type="caution">
    <text evidence="1">The sequence shown here is derived from an EMBL/GenBank/DDBJ whole genome shotgun (WGS) entry which is preliminary data.</text>
</comment>
<accession>A0A7C4B9K7</accession>
<reference evidence="1" key="1">
    <citation type="journal article" date="2020" name="mSystems">
        <title>Genome- and Community-Level Interaction Insights into Carbon Utilization and Element Cycling Functions of Hydrothermarchaeota in Hydrothermal Sediment.</title>
        <authorList>
            <person name="Zhou Z."/>
            <person name="Liu Y."/>
            <person name="Xu W."/>
            <person name="Pan J."/>
            <person name="Luo Z.H."/>
            <person name="Li M."/>
        </authorList>
    </citation>
    <scope>NUCLEOTIDE SEQUENCE [LARGE SCALE GENOMIC DNA]</scope>
    <source>
        <strain evidence="1">SpSt-735</strain>
    </source>
</reference>
<evidence type="ECO:0000313" key="1">
    <source>
        <dbReference type="EMBL" id="HGI43382.1"/>
    </source>
</evidence>
<dbReference type="Gene3D" id="2.60.120.10">
    <property type="entry name" value="Jelly Rolls"/>
    <property type="match status" value="1"/>
</dbReference>
<protein>
    <recommendedName>
        <fullName evidence="2">Cupin domain-containing protein</fullName>
    </recommendedName>
</protein>
<proteinExistence type="predicted"/>
<dbReference type="EMBL" id="DTFI01000080">
    <property type="protein sequence ID" value="HGI43382.1"/>
    <property type="molecule type" value="Genomic_DNA"/>
</dbReference>
<organism evidence="1">
    <name type="scientific">Thermofilum pendens</name>
    <dbReference type="NCBI Taxonomy" id="2269"/>
    <lineage>
        <taxon>Archaea</taxon>
        <taxon>Thermoproteota</taxon>
        <taxon>Thermoprotei</taxon>
        <taxon>Thermofilales</taxon>
        <taxon>Thermofilaceae</taxon>
        <taxon>Thermofilum</taxon>
    </lineage>
</organism>
<dbReference type="InterPro" id="IPR014710">
    <property type="entry name" value="RmlC-like_jellyroll"/>
</dbReference>
<evidence type="ECO:0008006" key="2">
    <source>
        <dbReference type="Google" id="ProtNLM"/>
    </source>
</evidence>
<sequence length="121" mass="13664">MIAMKVVTPQTGDRWRVVFRDGDRWQAGIYIPENVSREEVVVLERHSRPELFVLLEGKIILVLSEDGATLREVEMEPGKLYIVEEWHNAYRPGGAKGVALVVEAPDVGTEYISLEIACREA</sequence>
<gene>
    <name evidence="1" type="ORF">ENV17_03235</name>
</gene>